<protein>
    <submittedName>
        <fullName evidence="1">Uncharacterized protein</fullName>
    </submittedName>
</protein>
<gene>
    <name evidence="1" type="ORF">M9458_008124</name>
</gene>
<comment type="caution">
    <text evidence="1">The sequence shown here is derived from an EMBL/GenBank/DDBJ whole genome shotgun (WGS) entry which is preliminary data.</text>
</comment>
<feature type="non-terminal residue" evidence="1">
    <location>
        <position position="1"/>
    </location>
</feature>
<sequence length="55" mass="6375">ITVVAGNNFPVLVVRFHLLENAFDHVASQYELISLSRHHKSWNDKLKSIDFNLQI</sequence>
<proteinExistence type="predicted"/>
<dbReference type="EMBL" id="JAMKFB020000004">
    <property type="protein sequence ID" value="KAL0194552.1"/>
    <property type="molecule type" value="Genomic_DNA"/>
</dbReference>
<reference evidence="1 2" key="1">
    <citation type="submission" date="2024-05" db="EMBL/GenBank/DDBJ databases">
        <title>Genome sequencing and assembly of Indian major carp, Cirrhinus mrigala (Hamilton, 1822).</title>
        <authorList>
            <person name="Mohindra V."/>
            <person name="Chowdhury L.M."/>
            <person name="Lal K."/>
            <person name="Jena J.K."/>
        </authorList>
    </citation>
    <scope>NUCLEOTIDE SEQUENCE [LARGE SCALE GENOMIC DNA]</scope>
    <source>
        <strain evidence="1">CM1030</strain>
        <tissue evidence="1">Blood</tissue>
    </source>
</reference>
<feature type="non-terminal residue" evidence="1">
    <location>
        <position position="55"/>
    </location>
</feature>
<dbReference type="Proteomes" id="UP001529510">
    <property type="component" value="Unassembled WGS sequence"/>
</dbReference>
<name>A0ABD0R7U4_CIRMR</name>
<evidence type="ECO:0000313" key="1">
    <source>
        <dbReference type="EMBL" id="KAL0194552.1"/>
    </source>
</evidence>
<keyword evidence="2" id="KW-1185">Reference proteome</keyword>
<evidence type="ECO:0000313" key="2">
    <source>
        <dbReference type="Proteomes" id="UP001529510"/>
    </source>
</evidence>
<accession>A0ABD0R7U4</accession>
<dbReference type="AlphaFoldDB" id="A0ABD0R7U4"/>
<organism evidence="1 2">
    <name type="scientific">Cirrhinus mrigala</name>
    <name type="common">Mrigala</name>
    <dbReference type="NCBI Taxonomy" id="683832"/>
    <lineage>
        <taxon>Eukaryota</taxon>
        <taxon>Metazoa</taxon>
        <taxon>Chordata</taxon>
        <taxon>Craniata</taxon>
        <taxon>Vertebrata</taxon>
        <taxon>Euteleostomi</taxon>
        <taxon>Actinopterygii</taxon>
        <taxon>Neopterygii</taxon>
        <taxon>Teleostei</taxon>
        <taxon>Ostariophysi</taxon>
        <taxon>Cypriniformes</taxon>
        <taxon>Cyprinidae</taxon>
        <taxon>Labeoninae</taxon>
        <taxon>Labeonini</taxon>
        <taxon>Cirrhinus</taxon>
    </lineage>
</organism>